<name>A0A1M5IGL5_9FLAO</name>
<organism evidence="1 2">
    <name type="scientific">Chryseobacterium arachidis</name>
    <dbReference type="NCBI Taxonomy" id="1416778"/>
    <lineage>
        <taxon>Bacteria</taxon>
        <taxon>Pseudomonadati</taxon>
        <taxon>Bacteroidota</taxon>
        <taxon>Flavobacteriia</taxon>
        <taxon>Flavobacteriales</taxon>
        <taxon>Weeksellaceae</taxon>
        <taxon>Chryseobacterium group</taxon>
        <taxon>Chryseobacterium</taxon>
    </lineage>
</organism>
<dbReference type="RefSeq" id="WP_072961688.1">
    <property type="nucleotide sequence ID" value="NZ_FQUT01000012.1"/>
</dbReference>
<protein>
    <submittedName>
        <fullName evidence="1">RteC protein</fullName>
    </submittedName>
</protein>
<dbReference type="STRING" id="1416778.SAMN05443633_112127"/>
<proteinExistence type="predicted"/>
<keyword evidence="2" id="KW-1185">Reference proteome</keyword>
<dbReference type="EMBL" id="FQUT01000012">
    <property type="protein sequence ID" value="SHG27355.1"/>
    <property type="molecule type" value="Genomic_DNA"/>
</dbReference>
<evidence type="ECO:0000313" key="2">
    <source>
        <dbReference type="Proteomes" id="UP000184518"/>
    </source>
</evidence>
<dbReference type="InterPro" id="IPR018534">
    <property type="entry name" value="Tet_reg_excision_RteC"/>
</dbReference>
<dbReference type="AlphaFoldDB" id="A0A1M5IGL5"/>
<dbReference type="OrthoDB" id="790983at2"/>
<gene>
    <name evidence="1" type="ORF">SAMN05443633_112127</name>
</gene>
<accession>A0A1M5IGL5</accession>
<reference evidence="2" key="1">
    <citation type="submission" date="2016-11" db="EMBL/GenBank/DDBJ databases">
        <authorList>
            <person name="Varghese N."/>
            <person name="Submissions S."/>
        </authorList>
    </citation>
    <scope>NUCLEOTIDE SEQUENCE [LARGE SCALE GENOMIC DNA]</scope>
    <source>
        <strain evidence="2">DSM 27619</strain>
    </source>
</reference>
<evidence type="ECO:0000313" key="1">
    <source>
        <dbReference type="EMBL" id="SHG27355.1"/>
    </source>
</evidence>
<sequence>MKQLYKNLLLSIDKEEKIASRNSKSVICEAYHMLSFLRELLTQIKAEVLTNGFANAQDEIVFFKCVKPQILGKLIFYNKFIILESNAPQTDELLQLYYAEQLKLLNKEFKKDIGASEFYKYYRSGRIDKDETYYRLGNINFYEGLNSFFFEVDVEFSTQYDYRIAKIISFDLLHNYVSSKLGKRDEFGKDAVSTVENSDFSWTDSKNALIELIYALHISGSVSHGRAGIKRITKLFEQLFEVNLGDIHHAFHQMKFRAGEKASYLVFLKNSLEQYMDRDI</sequence>
<dbReference type="Proteomes" id="UP000184518">
    <property type="component" value="Unassembled WGS sequence"/>
</dbReference>
<dbReference type="Pfam" id="PF09357">
    <property type="entry name" value="RteC"/>
    <property type="match status" value="1"/>
</dbReference>